<keyword evidence="1" id="KW-0812">Transmembrane</keyword>
<comment type="caution">
    <text evidence="2">The sequence shown here is derived from an EMBL/GenBank/DDBJ whole genome shotgun (WGS) entry which is preliminary data.</text>
</comment>
<evidence type="ECO:0000256" key="1">
    <source>
        <dbReference type="SAM" id="Phobius"/>
    </source>
</evidence>
<dbReference type="OrthoDB" id="6312399at2"/>
<evidence type="ECO:0000313" key="2">
    <source>
        <dbReference type="EMBL" id="OHU87305.1"/>
    </source>
</evidence>
<sequence>MNDILYGLGWVLKGIELLIVLFWLHKFSTMRWKLFFGQKKDLSSVHHHELYSCFLAAFSVLVFHLIGSEVDQFTLSLTMDKVDQIKLFYTCGIIVQFSFAMILVCLHLVRGCTFSPTARICMYTTLVYISLLGMQLIARGYYDYHALSSMYRMGGWMCNLMVVTALCTYPIRCLKGYFREKYAMA</sequence>
<dbReference type="Proteomes" id="UP000179786">
    <property type="component" value="Unassembled WGS sequence"/>
</dbReference>
<feature type="transmembrane region" description="Helical" evidence="1">
    <location>
        <begin position="87"/>
        <end position="109"/>
    </location>
</feature>
<evidence type="ECO:0000313" key="3">
    <source>
        <dbReference type="Proteomes" id="UP000179786"/>
    </source>
</evidence>
<feature type="transmembrane region" description="Helical" evidence="1">
    <location>
        <begin position="6"/>
        <end position="24"/>
    </location>
</feature>
<keyword evidence="1" id="KW-0472">Membrane</keyword>
<feature type="transmembrane region" description="Helical" evidence="1">
    <location>
        <begin position="121"/>
        <end position="142"/>
    </location>
</feature>
<feature type="transmembrane region" description="Helical" evidence="1">
    <location>
        <begin position="50"/>
        <end position="67"/>
    </location>
</feature>
<reference evidence="2 3" key="1">
    <citation type="submission" date="2016-09" db="EMBL/GenBank/DDBJ databases">
        <title>Pseudoalteromonas amylolytica sp. nov., isolated from the surface seawater.</title>
        <authorList>
            <person name="Wu Y.-H."/>
            <person name="Cheng H."/>
            <person name="Jin X.-B."/>
            <person name="Wang C.-S."/>
            <person name="Xu X.-W."/>
        </authorList>
    </citation>
    <scope>NUCLEOTIDE SEQUENCE [LARGE SCALE GENOMIC DNA]</scope>
    <source>
        <strain evidence="2 3">JW1</strain>
    </source>
</reference>
<dbReference type="AlphaFoldDB" id="A0A1S1MK06"/>
<proteinExistence type="predicted"/>
<organism evidence="2 3">
    <name type="scientific">Pseudoalteromonas amylolytica</name>
    <dbReference type="NCBI Taxonomy" id="1859457"/>
    <lineage>
        <taxon>Bacteria</taxon>
        <taxon>Pseudomonadati</taxon>
        <taxon>Pseudomonadota</taxon>
        <taxon>Gammaproteobacteria</taxon>
        <taxon>Alteromonadales</taxon>
        <taxon>Pseudoalteromonadaceae</taxon>
        <taxon>Pseudoalteromonas</taxon>
    </lineage>
</organism>
<accession>A0A1S1MK06</accession>
<keyword evidence="3" id="KW-1185">Reference proteome</keyword>
<protein>
    <submittedName>
        <fullName evidence="2">Uncharacterized protein</fullName>
    </submittedName>
</protein>
<gene>
    <name evidence="2" type="ORF">BET10_20395</name>
</gene>
<dbReference type="RefSeq" id="WP_070987220.1">
    <property type="nucleotide sequence ID" value="NZ_MKJU01000032.1"/>
</dbReference>
<dbReference type="EMBL" id="MKJU01000032">
    <property type="protein sequence ID" value="OHU87305.1"/>
    <property type="molecule type" value="Genomic_DNA"/>
</dbReference>
<feature type="transmembrane region" description="Helical" evidence="1">
    <location>
        <begin position="154"/>
        <end position="171"/>
    </location>
</feature>
<name>A0A1S1MK06_9GAMM</name>
<keyword evidence="1" id="KW-1133">Transmembrane helix</keyword>